<sequence length="68" mass="6966">MTKQELQGKEITRAAVARIASIAGESSAAAQAIAHADGLKAQGLDVAFFNVDGVYVVRSKKPKAAAPA</sequence>
<dbReference type="RefSeq" id="WP_184585946.1">
    <property type="nucleotide sequence ID" value="NZ_JACHLI010000001.1"/>
</dbReference>
<dbReference type="Proteomes" id="UP000566995">
    <property type="component" value="Unassembled WGS sequence"/>
</dbReference>
<reference evidence="1 2" key="1">
    <citation type="submission" date="2020-08" db="EMBL/GenBank/DDBJ databases">
        <title>Functional genomics of gut bacteria from endangered species of beetles.</title>
        <authorList>
            <person name="Carlos-Shanley C."/>
        </authorList>
    </citation>
    <scope>NUCLEOTIDE SEQUENCE [LARGE SCALE GENOMIC DNA]</scope>
    <source>
        <strain evidence="1 2">S00179</strain>
    </source>
</reference>
<protein>
    <submittedName>
        <fullName evidence="1">Putative peroxiredoxin</fullName>
    </submittedName>
</protein>
<dbReference type="AlphaFoldDB" id="A0A7W7NYQ6"/>
<name>A0A7W7NYQ6_PSENT</name>
<dbReference type="EMBL" id="JACHLI010000001">
    <property type="protein sequence ID" value="MBB4861696.1"/>
    <property type="molecule type" value="Genomic_DNA"/>
</dbReference>
<proteinExistence type="predicted"/>
<comment type="caution">
    <text evidence="1">The sequence shown here is derived from an EMBL/GenBank/DDBJ whole genome shotgun (WGS) entry which is preliminary data.</text>
</comment>
<evidence type="ECO:0000313" key="1">
    <source>
        <dbReference type="EMBL" id="MBB4861696.1"/>
    </source>
</evidence>
<gene>
    <name evidence="1" type="ORF">HNP46_000507</name>
</gene>
<evidence type="ECO:0000313" key="2">
    <source>
        <dbReference type="Proteomes" id="UP000566995"/>
    </source>
</evidence>
<accession>A0A7W7NYQ6</accession>
<organism evidence="1 2">
    <name type="scientific">Pseudomonas nitroreducens</name>
    <dbReference type="NCBI Taxonomy" id="46680"/>
    <lineage>
        <taxon>Bacteria</taxon>
        <taxon>Pseudomonadati</taxon>
        <taxon>Pseudomonadota</taxon>
        <taxon>Gammaproteobacteria</taxon>
        <taxon>Pseudomonadales</taxon>
        <taxon>Pseudomonadaceae</taxon>
        <taxon>Pseudomonas</taxon>
    </lineage>
</organism>